<comment type="caution">
    <text evidence="1">The sequence shown here is derived from an EMBL/GenBank/DDBJ whole genome shotgun (WGS) entry which is preliminary data.</text>
</comment>
<protein>
    <submittedName>
        <fullName evidence="1">Uncharacterized protein</fullName>
    </submittedName>
</protein>
<dbReference type="Proteomes" id="UP000289738">
    <property type="component" value="Chromosome A09"/>
</dbReference>
<organism evidence="1 2">
    <name type="scientific">Arachis hypogaea</name>
    <name type="common">Peanut</name>
    <dbReference type="NCBI Taxonomy" id="3818"/>
    <lineage>
        <taxon>Eukaryota</taxon>
        <taxon>Viridiplantae</taxon>
        <taxon>Streptophyta</taxon>
        <taxon>Embryophyta</taxon>
        <taxon>Tracheophyta</taxon>
        <taxon>Spermatophyta</taxon>
        <taxon>Magnoliopsida</taxon>
        <taxon>eudicotyledons</taxon>
        <taxon>Gunneridae</taxon>
        <taxon>Pentapetalae</taxon>
        <taxon>rosids</taxon>
        <taxon>fabids</taxon>
        <taxon>Fabales</taxon>
        <taxon>Fabaceae</taxon>
        <taxon>Papilionoideae</taxon>
        <taxon>50 kb inversion clade</taxon>
        <taxon>dalbergioids sensu lato</taxon>
        <taxon>Dalbergieae</taxon>
        <taxon>Pterocarpus clade</taxon>
        <taxon>Arachis</taxon>
    </lineage>
</organism>
<evidence type="ECO:0000313" key="1">
    <source>
        <dbReference type="EMBL" id="RYR38456.1"/>
    </source>
</evidence>
<sequence>MVHCEALTWFIEYGIVGEVGNSPNVMEIVQDMGMEDDDVKFVEHLLSHRRISDIDIAHMDSLRQVGILIPKIYESIAVQVGGFNCVSFTKRDMYNEVRRQRSLHNGDVNAMLRFLEVASRRDEKIYLRGPKAVIIYGDRSMRIAIHEVFFDAHHRLCA</sequence>
<dbReference type="AlphaFoldDB" id="A0A445BIE5"/>
<reference evidence="1 2" key="1">
    <citation type="submission" date="2019-01" db="EMBL/GenBank/DDBJ databases">
        <title>Sequencing of cultivated peanut Arachis hypogaea provides insights into genome evolution and oil improvement.</title>
        <authorList>
            <person name="Chen X."/>
        </authorList>
    </citation>
    <scope>NUCLEOTIDE SEQUENCE [LARGE SCALE GENOMIC DNA]</scope>
    <source>
        <strain evidence="2">cv. Fuhuasheng</strain>
        <tissue evidence="1">Leaves</tissue>
    </source>
</reference>
<dbReference type="EMBL" id="SDMP01000009">
    <property type="protein sequence ID" value="RYR38456.1"/>
    <property type="molecule type" value="Genomic_DNA"/>
</dbReference>
<proteinExistence type="predicted"/>
<evidence type="ECO:0000313" key="2">
    <source>
        <dbReference type="Proteomes" id="UP000289738"/>
    </source>
</evidence>
<accession>A0A445BIE5</accession>
<gene>
    <name evidence="1" type="ORF">Ahy_A09g043499</name>
</gene>
<dbReference type="PANTHER" id="PTHR47718">
    <property type="entry name" value="OS01G0519700 PROTEIN"/>
    <property type="match status" value="1"/>
</dbReference>
<name>A0A445BIE5_ARAHY</name>
<keyword evidence="2" id="KW-1185">Reference proteome</keyword>